<dbReference type="VEuPathDB" id="FungiDB:PV09_05694"/>
<evidence type="ECO:0000256" key="2">
    <source>
        <dbReference type="SAM" id="MobiDB-lite"/>
    </source>
</evidence>
<dbReference type="GeneID" id="27313667"/>
<dbReference type="InParanoid" id="A0A0D1YR62"/>
<name>A0A0D1YR62_9PEZI</name>
<dbReference type="InterPro" id="IPR050756">
    <property type="entry name" value="CSN3"/>
</dbReference>
<dbReference type="GO" id="GO:0006511">
    <property type="term" value="P:ubiquitin-dependent protein catabolic process"/>
    <property type="evidence" value="ECO:0007669"/>
    <property type="project" value="TreeGrafter"/>
</dbReference>
<evidence type="ECO:0000256" key="1">
    <source>
        <dbReference type="ARBA" id="ARBA00022490"/>
    </source>
</evidence>
<dbReference type="PANTHER" id="PTHR10758:SF1">
    <property type="entry name" value="COP9 SIGNALOSOME COMPLEX SUBUNIT 3"/>
    <property type="match status" value="1"/>
</dbReference>
<dbReference type="Proteomes" id="UP000053259">
    <property type="component" value="Unassembled WGS sequence"/>
</dbReference>
<proteinExistence type="predicted"/>
<dbReference type="Pfam" id="PF22788">
    <property type="entry name" value="COP9_hel_rpt"/>
    <property type="match status" value="1"/>
</dbReference>
<protein>
    <recommendedName>
        <fullName evidence="3">COP9 signalosome complex subunit 3 N-terminal helical repeats domain-containing protein</fullName>
    </recommendedName>
</protein>
<keyword evidence="1" id="KW-0963">Cytoplasm</keyword>
<dbReference type="STRING" id="253628.A0A0D1YR62"/>
<evidence type="ECO:0000259" key="3">
    <source>
        <dbReference type="Pfam" id="PF22788"/>
    </source>
</evidence>
<dbReference type="HOGENOM" id="CLU_028825_1_1_1"/>
<dbReference type="RefSeq" id="XP_016212911.1">
    <property type="nucleotide sequence ID" value="XM_016359232.1"/>
</dbReference>
<evidence type="ECO:0000313" key="5">
    <source>
        <dbReference type="Proteomes" id="UP000053259"/>
    </source>
</evidence>
<evidence type="ECO:0000313" key="4">
    <source>
        <dbReference type="EMBL" id="KIW03042.1"/>
    </source>
</evidence>
<gene>
    <name evidence="4" type="ORF">PV09_05694</name>
</gene>
<feature type="domain" description="COP9 signalosome complex subunit 3 N-terminal helical repeats" evidence="3">
    <location>
        <begin position="28"/>
        <end position="287"/>
    </location>
</feature>
<feature type="compositionally biased region" description="Acidic residues" evidence="2">
    <location>
        <begin position="473"/>
        <end position="488"/>
    </location>
</feature>
<feature type="region of interest" description="Disordered" evidence="2">
    <location>
        <begin position="459"/>
        <end position="488"/>
    </location>
</feature>
<dbReference type="OrthoDB" id="29061at2759"/>
<dbReference type="PANTHER" id="PTHR10758">
    <property type="entry name" value="26S PROTEASOME NON-ATPASE REGULATORY SUBUNIT 3/COP9 SIGNALOSOME COMPLEX SUBUNIT 3"/>
    <property type="match status" value="1"/>
</dbReference>
<dbReference type="AlphaFoldDB" id="A0A0D1YR62"/>
<sequence>MAAIASHLLEFPPEGTLSPDQYHSRIKSFIDSLSKTDPVKILKADGQQDLLQVLDPGVNSISYLFILSLRYKAFLNAKPQSPEEARHILSLISGFMQVFDGVQMRYVGMLFRDTVEFALNLAAQLGMTQQIVNPLVAAIFRLDPSSGTLTSTHLKLLRICLAQRMYHEALPVLQATIHSFPSPKFTAIEGQYPCSTHQDSSAYITEASGLSDKLTTYDVHEFFLLGGMILIGLQRWEDARLYLECVIISPSGGSPSIFQVEAYKKWVLVGCIIKGTLLEAPKATNQTVLRNVKSISRAYDTVVEVFQSGHAARLNAEIAAGNEIWHEDGNLGLIQLLVSRLPRFHILSMRDIYSAVPLTTVSSWLSIPPDTLHAFVEEMVSEGALNASIDLDSSPDSGAVLRFYSNQATGPLAKSEKQYHAELLAQTQRTNAMAEYVKMSDRRLTLTKEYVEALRRRMKNKEGDQGMATTGEPLDETGGLDEDIMMDE</sequence>
<dbReference type="GO" id="GO:0008180">
    <property type="term" value="C:COP9 signalosome"/>
    <property type="evidence" value="ECO:0007669"/>
    <property type="project" value="TreeGrafter"/>
</dbReference>
<dbReference type="EMBL" id="KN847546">
    <property type="protein sequence ID" value="KIW03042.1"/>
    <property type="molecule type" value="Genomic_DNA"/>
</dbReference>
<accession>A0A0D1YR62</accession>
<dbReference type="InterPro" id="IPR055089">
    <property type="entry name" value="COP9_N"/>
</dbReference>
<organism evidence="4 5">
    <name type="scientific">Verruconis gallopava</name>
    <dbReference type="NCBI Taxonomy" id="253628"/>
    <lineage>
        <taxon>Eukaryota</taxon>
        <taxon>Fungi</taxon>
        <taxon>Dikarya</taxon>
        <taxon>Ascomycota</taxon>
        <taxon>Pezizomycotina</taxon>
        <taxon>Dothideomycetes</taxon>
        <taxon>Pleosporomycetidae</taxon>
        <taxon>Venturiales</taxon>
        <taxon>Sympoventuriaceae</taxon>
        <taxon>Verruconis</taxon>
    </lineage>
</organism>
<reference evidence="4 5" key="1">
    <citation type="submission" date="2015-01" db="EMBL/GenBank/DDBJ databases">
        <title>The Genome Sequence of Ochroconis gallopava CBS43764.</title>
        <authorList>
            <consortium name="The Broad Institute Genomics Platform"/>
            <person name="Cuomo C."/>
            <person name="de Hoog S."/>
            <person name="Gorbushina A."/>
            <person name="Stielow B."/>
            <person name="Teixiera M."/>
            <person name="Abouelleil A."/>
            <person name="Chapman S.B."/>
            <person name="Priest M."/>
            <person name="Young S.K."/>
            <person name="Wortman J."/>
            <person name="Nusbaum C."/>
            <person name="Birren B."/>
        </authorList>
    </citation>
    <scope>NUCLEOTIDE SEQUENCE [LARGE SCALE GENOMIC DNA]</scope>
    <source>
        <strain evidence="4 5">CBS 43764</strain>
    </source>
</reference>
<keyword evidence="5" id="KW-1185">Reference proteome</keyword>